<dbReference type="Proteomes" id="UP001500298">
    <property type="component" value="Unassembled WGS sequence"/>
</dbReference>
<dbReference type="InterPro" id="IPR009057">
    <property type="entry name" value="Homeodomain-like_sf"/>
</dbReference>
<feature type="domain" description="HTH araC/xylS-type" evidence="4">
    <location>
        <begin position="189"/>
        <end position="287"/>
    </location>
</feature>
<keyword evidence="1" id="KW-0805">Transcription regulation</keyword>
<protein>
    <submittedName>
        <fullName evidence="5">AraC family transcriptional regulator</fullName>
    </submittedName>
</protein>
<dbReference type="InterPro" id="IPR003313">
    <property type="entry name" value="AraC-bd"/>
</dbReference>
<dbReference type="PROSITE" id="PS01124">
    <property type="entry name" value="HTH_ARAC_FAMILY_2"/>
    <property type="match status" value="1"/>
</dbReference>
<evidence type="ECO:0000256" key="1">
    <source>
        <dbReference type="ARBA" id="ARBA00023015"/>
    </source>
</evidence>
<dbReference type="SMART" id="SM00342">
    <property type="entry name" value="HTH_ARAC"/>
    <property type="match status" value="1"/>
</dbReference>
<dbReference type="Pfam" id="PF02311">
    <property type="entry name" value="AraC_binding"/>
    <property type="match status" value="1"/>
</dbReference>
<keyword evidence="3" id="KW-0804">Transcription</keyword>
<evidence type="ECO:0000256" key="2">
    <source>
        <dbReference type="ARBA" id="ARBA00023125"/>
    </source>
</evidence>
<evidence type="ECO:0000313" key="5">
    <source>
        <dbReference type="EMBL" id="GAA4836309.1"/>
    </source>
</evidence>
<proteinExistence type="predicted"/>
<dbReference type="RefSeq" id="WP_345371727.1">
    <property type="nucleotide sequence ID" value="NZ_BAABJX010000033.1"/>
</dbReference>
<dbReference type="PANTHER" id="PTHR43280:SF30">
    <property type="entry name" value="MMSAB OPERON REGULATORY PROTEIN"/>
    <property type="match status" value="1"/>
</dbReference>
<dbReference type="EMBL" id="BAABJX010000033">
    <property type="protein sequence ID" value="GAA4836309.1"/>
    <property type="molecule type" value="Genomic_DNA"/>
</dbReference>
<dbReference type="Gene3D" id="1.10.10.60">
    <property type="entry name" value="Homeodomain-like"/>
    <property type="match status" value="2"/>
</dbReference>
<dbReference type="PROSITE" id="PS00041">
    <property type="entry name" value="HTH_ARAC_FAMILY_1"/>
    <property type="match status" value="1"/>
</dbReference>
<gene>
    <name evidence="5" type="ORF">GCM10023331_21880</name>
</gene>
<dbReference type="InterPro" id="IPR018060">
    <property type="entry name" value="HTH_AraC"/>
</dbReference>
<organism evidence="5 6">
    <name type="scientific">Algivirga pacifica</name>
    <dbReference type="NCBI Taxonomy" id="1162670"/>
    <lineage>
        <taxon>Bacteria</taxon>
        <taxon>Pseudomonadati</taxon>
        <taxon>Bacteroidota</taxon>
        <taxon>Cytophagia</taxon>
        <taxon>Cytophagales</taxon>
        <taxon>Flammeovirgaceae</taxon>
        <taxon>Algivirga</taxon>
    </lineage>
</organism>
<dbReference type="PRINTS" id="PR00032">
    <property type="entry name" value="HTHARAC"/>
</dbReference>
<dbReference type="Pfam" id="PF12833">
    <property type="entry name" value="HTH_18"/>
    <property type="match status" value="1"/>
</dbReference>
<dbReference type="SUPFAM" id="SSF51215">
    <property type="entry name" value="Regulatory protein AraC"/>
    <property type="match status" value="1"/>
</dbReference>
<dbReference type="InterPro" id="IPR037923">
    <property type="entry name" value="HTH-like"/>
</dbReference>
<keyword evidence="2" id="KW-0238">DNA-binding</keyword>
<dbReference type="PANTHER" id="PTHR43280">
    <property type="entry name" value="ARAC-FAMILY TRANSCRIPTIONAL REGULATOR"/>
    <property type="match status" value="1"/>
</dbReference>
<evidence type="ECO:0000259" key="4">
    <source>
        <dbReference type="PROSITE" id="PS01124"/>
    </source>
</evidence>
<dbReference type="InterPro" id="IPR020449">
    <property type="entry name" value="Tscrpt_reg_AraC-type_HTH"/>
</dbReference>
<sequence length="287" mass="33787">MKDFFKYLLPNPEDKKWPVYLTVAGTKRINEHILYPDVKHPSGYYFDWEKGRILKEYQLNYISAGKGVFETKDRHYEVEAGSLLLLRPNQWHRYRPDSQVGWTENYIGFDGEQATALLTQQTFYEVDLLCLNPSYPFLGTLHQLFEEVQQEQFGYQQVATGLLLQFLGQVIAANQLDNIETGQKTALIQKAKILLKQHLQEEVDMQRFCQEEGVSYSYFRKSFREYTGFSPHQYHLHWKLLKAKELLLVENKQVKEVAYSLGFSSIHYFSRLFKQKMGMNPTEVRKG</sequence>
<reference evidence="6" key="1">
    <citation type="journal article" date="2019" name="Int. J. Syst. Evol. Microbiol.">
        <title>The Global Catalogue of Microorganisms (GCM) 10K type strain sequencing project: providing services to taxonomists for standard genome sequencing and annotation.</title>
        <authorList>
            <consortium name="The Broad Institute Genomics Platform"/>
            <consortium name="The Broad Institute Genome Sequencing Center for Infectious Disease"/>
            <person name="Wu L."/>
            <person name="Ma J."/>
        </authorList>
    </citation>
    <scope>NUCLEOTIDE SEQUENCE [LARGE SCALE GENOMIC DNA]</scope>
    <source>
        <strain evidence="6">JCM 18326</strain>
    </source>
</reference>
<dbReference type="InterPro" id="IPR018062">
    <property type="entry name" value="HTH_AraC-typ_CS"/>
</dbReference>
<evidence type="ECO:0000256" key="3">
    <source>
        <dbReference type="ARBA" id="ARBA00023163"/>
    </source>
</evidence>
<dbReference type="Gene3D" id="2.60.120.280">
    <property type="entry name" value="Regulatory protein AraC"/>
    <property type="match status" value="1"/>
</dbReference>
<name>A0ABP9DE05_9BACT</name>
<dbReference type="SUPFAM" id="SSF46689">
    <property type="entry name" value="Homeodomain-like"/>
    <property type="match status" value="2"/>
</dbReference>
<keyword evidence="6" id="KW-1185">Reference proteome</keyword>
<evidence type="ECO:0000313" key="6">
    <source>
        <dbReference type="Proteomes" id="UP001500298"/>
    </source>
</evidence>
<accession>A0ABP9DE05</accession>
<comment type="caution">
    <text evidence="5">The sequence shown here is derived from an EMBL/GenBank/DDBJ whole genome shotgun (WGS) entry which is preliminary data.</text>
</comment>